<organism evidence="5 6">
    <name type="scientific">Rhizopus delemar</name>
    <dbReference type="NCBI Taxonomy" id="936053"/>
    <lineage>
        <taxon>Eukaryota</taxon>
        <taxon>Fungi</taxon>
        <taxon>Fungi incertae sedis</taxon>
        <taxon>Mucoromycota</taxon>
        <taxon>Mucoromycotina</taxon>
        <taxon>Mucoromycetes</taxon>
        <taxon>Mucorales</taxon>
        <taxon>Mucorineae</taxon>
        <taxon>Rhizopodaceae</taxon>
        <taxon>Rhizopus</taxon>
    </lineage>
</organism>
<feature type="compositionally biased region" description="Acidic residues" evidence="4">
    <location>
        <begin position="166"/>
        <end position="183"/>
    </location>
</feature>
<feature type="region of interest" description="Disordered" evidence="4">
    <location>
        <begin position="449"/>
        <end position="541"/>
    </location>
</feature>
<feature type="compositionally biased region" description="Basic and acidic residues" evidence="4">
    <location>
        <begin position="645"/>
        <end position="654"/>
    </location>
</feature>
<feature type="region of interest" description="Disordered" evidence="4">
    <location>
        <begin position="564"/>
        <end position="613"/>
    </location>
</feature>
<dbReference type="InterPro" id="IPR006709">
    <property type="entry name" value="SSU_processome_Utp14"/>
</dbReference>
<accession>A0A9P6Z843</accession>
<evidence type="ECO:0000256" key="2">
    <source>
        <dbReference type="ARBA" id="ARBA00022553"/>
    </source>
</evidence>
<keyword evidence="6" id="KW-1185">Reference proteome</keyword>
<dbReference type="GO" id="GO:0006364">
    <property type="term" value="P:rRNA processing"/>
    <property type="evidence" value="ECO:0007669"/>
    <property type="project" value="InterPro"/>
</dbReference>
<proteinExistence type="predicted"/>
<feature type="compositionally biased region" description="Basic and acidic residues" evidence="4">
    <location>
        <begin position="23"/>
        <end position="53"/>
    </location>
</feature>
<feature type="compositionally biased region" description="Basic and acidic residues" evidence="4">
    <location>
        <begin position="475"/>
        <end position="500"/>
    </location>
</feature>
<name>A0A9P6Z843_9FUNG</name>
<protein>
    <submittedName>
        <fullName evidence="5">Uncharacterized protein</fullName>
    </submittedName>
</protein>
<feature type="region of interest" description="Disordered" evidence="4">
    <location>
        <begin position="1"/>
        <end position="239"/>
    </location>
</feature>
<dbReference type="EMBL" id="JAANIU010000475">
    <property type="protein sequence ID" value="KAG1572017.1"/>
    <property type="molecule type" value="Genomic_DNA"/>
</dbReference>
<dbReference type="AlphaFoldDB" id="A0A9P6Z843"/>
<feature type="region of interest" description="Disordered" evidence="4">
    <location>
        <begin position="645"/>
        <end position="665"/>
    </location>
</feature>
<evidence type="ECO:0000313" key="5">
    <source>
        <dbReference type="EMBL" id="KAG1572017.1"/>
    </source>
</evidence>
<feature type="compositionally biased region" description="Acidic residues" evidence="4">
    <location>
        <begin position="109"/>
        <end position="133"/>
    </location>
</feature>
<dbReference type="Pfam" id="PF04615">
    <property type="entry name" value="Utp14"/>
    <property type="match status" value="1"/>
</dbReference>
<sequence length="806" mass="91900">MARLQKKNKPNSVTKPKKQVKKQYADKLTSKDVFEAEEQTDRRKGHELDRVDNLEYDAGEIDEEDDEEIDSDEAFDESDEERFEGYKFRGSTKPSDKKHLKKANKANEGEIDLNEDSEDSQSESEAEDGEDFMDLSQMLEGNNEDDNDVEDAEYSEEEEFKGFDNIMDDEDDEEDEGNLDDDDKLISFVEGLETKKRRRNDSDISGSKTKRRQLKERNEAYQESEFNLTTRENDSSDKKISLDDLMSTVNDEAAFGSLKEGIETLVGKGKHLTRKALDAPLPKRIQDRMERQAALATANEEVSKWQPTVQMNRTAEHLSFPLQESSPAAKEGRTSAAMASKFKAETSLEQQISQALADAGMKDEELEAFEALKLNKLSVEEVEARRKELRMMRELMFRHEIKSKRLKKIKSKSYRKLKRKEKERLGAQINEVEEVDHEIDDEDKMKAAMSRAEERMTLKHKNTSQWAKRALARGGQDEGTREAIMEQLRRGEELRRKIEGSESENESGDDDNDDDHIISEQLNNLKEDIEQDTQPKKGLLSMKFMQDAAKRELDATRNDIAEFEKEWLASDSDDDSKEKEDDHYTIVSNNPGRMAFGAKAKKQKSSNDTDEEKEIHVITEQNADNVEPTVSVTKVTEVKIVETEPKEKQETKKEARNKKKTKTKMKITTVDSAEKVQNSTNNDSSALMIHKSNVTFDQRELVARAFANDDVVAEFEEEKLAEIAEDGDKVEDLTLPGWGSWGGAGVKPKKNKKKIVKVTKGIAADKRRDAKLANVIINEKVNNKMTKPRVLTKLGKVIDPLSAPFI</sequence>
<dbReference type="GO" id="GO:0032040">
    <property type="term" value="C:small-subunit processome"/>
    <property type="evidence" value="ECO:0007669"/>
    <property type="project" value="InterPro"/>
</dbReference>
<feature type="compositionally biased region" description="Acidic residues" evidence="4">
    <location>
        <begin position="142"/>
        <end position="159"/>
    </location>
</feature>
<gene>
    <name evidence="5" type="ORF">G6F50_004103</name>
</gene>
<comment type="subcellular location">
    <subcellularLocation>
        <location evidence="1">Nucleus</location>
        <location evidence="1">Nucleolus</location>
    </subcellularLocation>
</comment>
<dbReference type="PANTHER" id="PTHR14150">
    <property type="entry name" value="U3 SMALL NUCLEOLAR RNA-ASSOCIATED PROTEIN 14"/>
    <property type="match status" value="1"/>
</dbReference>
<reference evidence="5 6" key="1">
    <citation type="journal article" date="2020" name="Microb. Genom.">
        <title>Genetic diversity of clinical and environmental Mucorales isolates obtained from an investigation of mucormycosis cases among solid organ transplant recipients.</title>
        <authorList>
            <person name="Nguyen M.H."/>
            <person name="Kaul D."/>
            <person name="Muto C."/>
            <person name="Cheng S.J."/>
            <person name="Richter R.A."/>
            <person name="Bruno V.M."/>
            <person name="Liu G."/>
            <person name="Beyhan S."/>
            <person name="Sundermann A.J."/>
            <person name="Mounaud S."/>
            <person name="Pasculle A.W."/>
            <person name="Nierman W.C."/>
            <person name="Driscoll E."/>
            <person name="Cumbie R."/>
            <person name="Clancy C.J."/>
            <person name="Dupont C.L."/>
        </authorList>
    </citation>
    <scope>NUCLEOTIDE SEQUENCE [LARGE SCALE GENOMIC DNA]</scope>
    <source>
        <strain evidence="5 6">GL24</strain>
    </source>
</reference>
<keyword evidence="2" id="KW-0597">Phosphoprotein</keyword>
<evidence type="ECO:0000256" key="4">
    <source>
        <dbReference type="SAM" id="MobiDB-lite"/>
    </source>
</evidence>
<evidence type="ECO:0000313" key="6">
    <source>
        <dbReference type="Proteomes" id="UP000740926"/>
    </source>
</evidence>
<dbReference type="PANTHER" id="PTHR14150:SF12">
    <property type="entry name" value="U3 SMALL NUCLEOLAR RNA-ASSOCIATED PROTEIN 14 HOMOLOG A"/>
    <property type="match status" value="1"/>
</dbReference>
<evidence type="ECO:0000256" key="1">
    <source>
        <dbReference type="ARBA" id="ARBA00004604"/>
    </source>
</evidence>
<feature type="compositionally biased region" description="Acidic residues" evidence="4">
    <location>
        <begin position="54"/>
        <end position="82"/>
    </location>
</feature>
<feature type="compositionally biased region" description="Acidic residues" evidence="4">
    <location>
        <begin position="501"/>
        <end position="514"/>
    </location>
</feature>
<feature type="compositionally biased region" description="Basic residues" evidence="4">
    <location>
        <begin position="655"/>
        <end position="665"/>
    </location>
</feature>
<comment type="caution">
    <text evidence="5">The sequence shown here is derived from an EMBL/GenBank/DDBJ whole genome shotgun (WGS) entry which is preliminary data.</text>
</comment>
<evidence type="ECO:0000256" key="3">
    <source>
        <dbReference type="ARBA" id="ARBA00023242"/>
    </source>
</evidence>
<keyword evidence="3" id="KW-0539">Nucleus</keyword>
<feature type="compositionally biased region" description="Basic residues" evidence="4">
    <location>
        <begin position="1"/>
        <end position="21"/>
    </location>
</feature>
<dbReference type="Proteomes" id="UP000740926">
    <property type="component" value="Unassembled WGS sequence"/>
</dbReference>